<protein>
    <recommendedName>
        <fullName evidence="4">Alpha-type protein kinase domain-containing protein</fullName>
    </recommendedName>
</protein>
<dbReference type="EMBL" id="MCGO01000024">
    <property type="protein sequence ID" value="ORY43654.1"/>
    <property type="molecule type" value="Genomic_DNA"/>
</dbReference>
<feature type="compositionally biased region" description="Polar residues" evidence="1">
    <location>
        <begin position="255"/>
        <end position="270"/>
    </location>
</feature>
<evidence type="ECO:0000313" key="2">
    <source>
        <dbReference type="EMBL" id="ORY43654.1"/>
    </source>
</evidence>
<feature type="compositionally biased region" description="Low complexity" evidence="1">
    <location>
        <begin position="241"/>
        <end position="254"/>
    </location>
</feature>
<dbReference type="AlphaFoldDB" id="A0A1Y2C9X4"/>
<dbReference type="GO" id="GO:0005524">
    <property type="term" value="F:ATP binding"/>
    <property type="evidence" value="ECO:0007669"/>
    <property type="project" value="InterPro"/>
</dbReference>
<gene>
    <name evidence="2" type="ORF">BCR33DRAFT_850878</name>
</gene>
<evidence type="ECO:0000256" key="1">
    <source>
        <dbReference type="SAM" id="MobiDB-lite"/>
    </source>
</evidence>
<evidence type="ECO:0000313" key="3">
    <source>
        <dbReference type="Proteomes" id="UP000193642"/>
    </source>
</evidence>
<feature type="region of interest" description="Disordered" evidence="1">
    <location>
        <begin position="351"/>
        <end position="370"/>
    </location>
</feature>
<dbReference type="GO" id="GO:0004674">
    <property type="term" value="F:protein serine/threonine kinase activity"/>
    <property type="evidence" value="ECO:0007669"/>
    <property type="project" value="UniProtKB-KW"/>
</dbReference>
<dbReference type="OrthoDB" id="10326434at2759"/>
<comment type="caution">
    <text evidence="2">The sequence shown here is derived from an EMBL/GenBank/DDBJ whole genome shotgun (WGS) entry which is preliminary data.</text>
</comment>
<sequence>MRDPPGGPSTGLYCPLRGLPREECDHCIKDLPTAIVAYCTYTGNGKRKCACQDCDRTPSKETKPKAIQKSVHVTGAEDMLNKQRLNEEQTRHYNNEKLTAVEKAALKKSQAGQAAKRKALSKHVAEKTTTFRVSLGKVKYHAEVAGMVLSLENASSGGYDVRAFYCNKSEDIITNVLFQMGQCGKEVDDFDLIYTQDKSKIPSNLTVGEYSFIGSKAAHARKLSLCLKNGTWLIEPLDCNSSPATSPPSSRTATQGKRATNATNGQQPSQRARPHLILDDSDNDEVLTSDADFIHLYAEQLQQQRQSAAIEVDDDDDEEFPRMAELPPSLTLQNYQSQRAASVAPSDAPEEFHDAIEPNDPPISKRRKTEVSVPELMTICATMRPPPITFQERAGPMAESFHCYNEDLLGDFRMRPPDKSGSSKDIWLGVRLNHPSLVLEEWVLKQCPKSHAPNGEEIDGNLVVKSELYIREVAIAVLDEWSTLEGARHIQSPRMLTMELNGCTSPLLKEMESKSKIWVLEKMVRGVICKIINNEGYVSDDDVMTKFPKTGKDIVRDAESLVHLSHIVLHKLGNLLDIELGMVILANGGEVWYLLDPQVCAWGETDHDFQRLFGYGNAGEKAHRTFLMMHRSCGVFCPKGPDNQMARPKDKMTMETTLYRRIGAAPAVSKSSTAPAAAPTTAPVASVAVSSVAVSPLVVPLASASSTSVCIAPLAVNENKATSSLSSVSIVAPIDATLASAEADIGSIHDVLPDADGLSVNAGVSTPVSRLTRYSRNRMEYTIPAFWKLAGTYPGPNGAIYAAIIPASDSQNPVAPDGWRVDWRDDGANFYLQPLCPPDYQMGWSTSNEAWYFVKGEETRWDLPPIDVNCSSGSGSATLGPVVQVRDTVATVTSENRKPVAGTKTVIRTVLVKKKKKNKESTVTLAAEVLESGNLSNQLVDK</sequence>
<accession>A0A1Y2C9X4</accession>
<name>A0A1Y2C9X4_9FUNG</name>
<evidence type="ECO:0008006" key="4">
    <source>
        <dbReference type="Google" id="ProtNLM"/>
    </source>
</evidence>
<reference evidence="2 3" key="1">
    <citation type="submission" date="2016-07" db="EMBL/GenBank/DDBJ databases">
        <title>Pervasive Adenine N6-methylation of Active Genes in Fungi.</title>
        <authorList>
            <consortium name="DOE Joint Genome Institute"/>
            <person name="Mondo S.J."/>
            <person name="Dannebaum R.O."/>
            <person name="Kuo R.C."/>
            <person name="Labutti K."/>
            <person name="Haridas S."/>
            <person name="Kuo A."/>
            <person name="Salamov A."/>
            <person name="Ahrendt S.R."/>
            <person name="Lipzen A."/>
            <person name="Sullivan W."/>
            <person name="Andreopoulos W.B."/>
            <person name="Clum A."/>
            <person name="Lindquist E."/>
            <person name="Daum C."/>
            <person name="Ramamoorthy G.K."/>
            <person name="Gryganskyi A."/>
            <person name="Culley D."/>
            <person name="Magnuson J.K."/>
            <person name="James T.Y."/>
            <person name="O'Malley M.A."/>
            <person name="Stajich J.E."/>
            <person name="Spatafora J.W."/>
            <person name="Visel A."/>
            <person name="Grigoriev I.V."/>
        </authorList>
    </citation>
    <scope>NUCLEOTIDE SEQUENCE [LARGE SCALE GENOMIC DNA]</scope>
    <source>
        <strain evidence="2 3">JEL800</strain>
    </source>
</reference>
<organism evidence="2 3">
    <name type="scientific">Rhizoclosmatium globosum</name>
    <dbReference type="NCBI Taxonomy" id="329046"/>
    <lineage>
        <taxon>Eukaryota</taxon>
        <taxon>Fungi</taxon>
        <taxon>Fungi incertae sedis</taxon>
        <taxon>Chytridiomycota</taxon>
        <taxon>Chytridiomycota incertae sedis</taxon>
        <taxon>Chytridiomycetes</taxon>
        <taxon>Chytridiales</taxon>
        <taxon>Chytriomycetaceae</taxon>
        <taxon>Rhizoclosmatium</taxon>
    </lineage>
</organism>
<proteinExistence type="predicted"/>
<feature type="region of interest" description="Disordered" evidence="1">
    <location>
        <begin position="240"/>
        <end position="274"/>
    </location>
</feature>
<keyword evidence="3" id="KW-1185">Reference proteome</keyword>
<dbReference type="Proteomes" id="UP000193642">
    <property type="component" value="Unassembled WGS sequence"/>
</dbReference>